<protein>
    <submittedName>
        <fullName evidence="1">Uncharacterized protein</fullName>
    </submittedName>
</protein>
<sequence>MPLEIVLSNRYCFASSYTKAFHLNVFISHTFQTQDPTVTNTTRLIVLFSLKRNATGKKVKGENPSWHLILPKLPPLPSS</sequence>
<evidence type="ECO:0000313" key="2">
    <source>
        <dbReference type="Proteomes" id="UP000828941"/>
    </source>
</evidence>
<organism evidence="1 2">
    <name type="scientific">Bauhinia variegata</name>
    <name type="common">Purple orchid tree</name>
    <name type="synonym">Phanera variegata</name>
    <dbReference type="NCBI Taxonomy" id="167791"/>
    <lineage>
        <taxon>Eukaryota</taxon>
        <taxon>Viridiplantae</taxon>
        <taxon>Streptophyta</taxon>
        <taxon>Embryophyta</taxon>
        <taxon>Tracheophyta</taxon>
        <taxon>Spermatophyta</taxon>
        <taxon>Magnoliopsida</taxon>
        <taxon>eudicotyledons</taxon>
        <taxon>Gunneridae</taxon>
        <taxon>Pentapetalae</taxon>
        <taxon>rosids</taxon>
        <taxon>fabids</taxon>
        <taxon>Fabales</taxon>
        <taxon>Fabaceae</taxon>
        <taxon>Cercidoideae</taxon>
        <taxon>Cercideae</taxon>
        <taxon>Bauhiniinae</taxon>
        <taxon>Bauhinia</taxon>
    </lineage>
</organism>
<proteinExistence type="predicted"/>
<keyword evidence="2" id="KW-1185">Reference proteome</keyword>
<evidence type="ECO:0000313" key="1">
    <source>
        <dbReference type="EMBL" id="KAI4347397.1"/>
    </source>
</evidence>
<reference evidence="1 2" key="1">
    <citation type="journal article" date="2022" name="DNA Res.">
        <title>Chromosomal-level genome assembly of the orchid tree Bauhinia variegata (Leguminosae; Cercidoideae) supports the allotetraploid origin hypothesis of Bauhinia.</title>
        <authorList>
            <person name="Zhong Y."/>
            <person name="Chen Y."/>
            <person name="Zheng D."/>
            <person name="Pang J."/>
            <person name="Liu Y."/>
            <person name="Luo S."/>
            <person name="Meng S."/>
            <person name="Qian L."/>
            <person name="Wei D."/>
            <person name="Dai S."/>
            <person name="Zhou R."/>
        </authorList>
    </citation>
    <scope>NUCLEOTIDE SEQUENCE [LARGE SCALE GENOMIC DNA]</scope>
    <source>
        <strain evidence="1">BV-YZ2020</strain>
    </source>
</reference>
<dbReference type="Proteomes" id="UP000828941">
    <property type="component" value="Chromosome 4"/>
</dbReference>
<comment type="caution">
    <text evidence="1">The sequence shown here is derived from an EMBL/GenBank/DDBJ whole genome shotgun (WGS) entry which is preliminary data.</text>
</comment>
<accession>A0ACB9PF15</accession>
<gene>
    <name evidence="1" type="ORF">L6164_008212</name>
</gene>
<name>A0ACB9PF15_BAUVA</name>
<dbReference type="EMBL" id="CM039429">
    <property type="protein sequence ID" value="KAI4347397.1"/>
    <property type="molecule type" value="Genomic_DNA"/>
</dbReference>